<dbReference type="SUPFAM" id="SSF55681">
    <property type="entry name" value="Class II aaRS and biotin synthetases"/>
    <property type="match status" value="1"/>
</dbReference>
<dbReference type="SUPFAM" id="SSF50249">
    <property type="entry name" value="Nucleic acid-binding proteins"/>
    <property type="match status" value="1"/>
</dbReference>
<evidence type="ECO:0000256" key="6">
    <source>
        <dbReference type="ARBA" id="ARBA00022723"/>
    </source>
</evidence>
<evidence type="ECO:0000259" key="15">
    <source>
        <dbReference type="PROSITE" id="PS50862"/>
    </source>
</evidence>
<keyword evidence="8 13" id="KW-0067">ATP-binding</keyword>
<dbReference type="FunFam" id="2.40.50.140:FF:000024">
    <property type="entry name" value="Lysine--tRNA ligase"/>
    <property type="match status" value="1"/>
</dbReference>
<comment type="subcellular location">
    <subcellularLocation>
        <location evidence="1 13">Cytoplasm</location>
    </subcellularLocation>
</comment>
<keyword evidence="4 13" id="KW-0963">Cytoplasm</keyword>
<dbReference type="InterPro" id="IPR044136">
    <property type="entry name" value="Lys-tRNA-ligase_II_N"/>
</dbReference>
<feature type="binding site" evidence="13">
    <location>
        <position position="426"/>
    </location>
    <ligand>
        <name>Mg(2+)</name>
        <dbReference type="ChEBI" id="CHEBI:18420"/>
        <label>2</label>
    </ligand>
</feature>
<evidence type="ECO:0000256" key="7">
    <source>
        <dbReference type="ARBA" id="ARBA00022741"/>
    </source>
</evidence>
<keyword evidence="10 13" id="KW-0648">Protein biosynthesis</keyword>
<dbReference type="GO" id="GO:0000049">
    <property type="term" value="F:tRNA binding"/>
    <property type="evidence" value="ECO:0007669"/>
    <property type="project" value="TreeGrafter"/>
</dbReference>
<dbReference type="PANTHER" id="PTHR42918">
    <property type="entry name" value="LYSYL-TRNA SYNTHETASE"/>
    <property type="match status" value="1"/>
</dbReference>
<dbReference type="InterPro" id="IPR006195">
    <property type="entry name" value="aa-tRNA-synth_II"/>
</dbReference>
<dbReference type="EC" id="6.1.1.6" evidence="13"/>
<evidence type="ECO:0000256" key="13">
    <source>
        <dbReference type="HAMAP-Rule" id="MF_00252"/>
    </source>
</evidence>
<dbReference type="EMBL" id="CP028324">
    <property type="protein sequence ID" value="AVR96717.1"/>
    <property type="molecule type" value="Genomic_DNA"/>
</dbReference>
<evidence type="ECO:0000256" key="4">
    <source>
        <dbReference type="ARBA" id="ARBA00022490"/>
    </source>
</evidence>
<evidence type="ECO:0000256" key="11">
    <source>
        <dbReference type="ARBA" id="ARBA00023146"/>
    </source>
</evidence>
<feature type="binding site" evidence="13">
    <location>
        <position position="419"/>
    </location>
    <ligand>
        <name>Mg(2+)</name>
        <dbReference type="ChEBI" id="CHEBI:18420"/>
        <label>1</label>
    </ligand>
</feature>
<dbReference type="CDD" id="cd00775">
    <property type="entry name" value="LysRS_core"/>
    <property type="match status" value="1"/>
</dbReference>
<evidence type="ECO:0000313" key="17">
    <source>
        <dbReference type="Proteomes" id="UP000240505"/>
    </source>
</evidence>
<dbReference type="KEGG" id="masz:C9I28_14290"/>
<dbReference type="GO" id="GO:0005524">
    <property type="term" value="F:ATP binding"/>
    <property type="evidence" value="ECO:0007669"/>
    <property type="project" value="UniProtKB-UniRule"/>
</dbReference>
<dbReference type="OrthoDB" id="9801152at2"/>
<keyword evidence="11 13" id="KW-0030">Aminoacyl-tRNA synthetase</keyword>
<dbReference type="RefSeq" id="WP_107142065.1">
    <property type="nucleotide sequence ID" value="NZ_CP028324.1"/>
</dbReference>
<feature type="binding site" evidence="13">
    <location>
        <position position="426"/>
    </location>
    <ligand>
        <name>Mg(2+)</name>
        <dbReference type="ChEBI" id="CHEBI:18420"/>
        <label>1</label>
    </ligand>
</feature>
<evidence type="ECO:0000256" key="1">
    <source>
        <dbReference type="ARBA" id="ARBA00004496"/>
    </source>
</evidence>
<dbReference type="GO" id="GO:0000287">
    <property type="term" value="F:magnesium ion binding"/>
    <property type="evidence" value="ECO:0007669"/>
    <property type="project" value="UniProtKB-UniRule"/>
</dbReference>
<evidence type="ECO:0000313" key="16">
    <source>
        <dbReference type="EMBL" id="AVR96717.1"/>
    </source>
</evidence>
<dbReference type="InterPro" id="IPR004365">
    <property type="entry name" value="NA-bd_OB_tRNA"/>
</dbReference>
<name>A0A2R4CAP2_9BURK</name>
<dbReference type="AlphaFoldDB" id="A0A2R4CAP2"/>
<evidence type="ECO:0000256" key="8">
    <source>
        <dbReference type="ARBA" id="ARBA00022840"/>
    </source>
</evidence>
<dbReference type="Pfam" id="PF01336">
    <property type="entry name" value="tRNA_anti-codon"/>
    <property type="match status" value="1"/>
</dbReference>
<dbReference type="GO" id="GO:0006430">
    <property type="term" value="P:lysyl-tRNA aminoacylation"/>
    <property type="evidence" value="ECO:0007669"/>
    <property type="project" value="UniProtKB-UniRule"/>
</dbReference>
<dbReference type="HAMAP" id="MF_00252">
    <property type="entry name" value="Lys_tRNA_synth_class2"/>
    <property type="match status" value="1"/>
</dbReference>
<evidence type="ECO:0000256" key="10">
    <source>
        <dbReference type="ARBA" id="ARBA00022917"/>
    </source>
</evidence>
<comment type="cofactor">
    <cofactor evidence="13 14">
        <name>Mg(2+)</name>
        <dbReference type="ChEBI" id="CHEBI:18420"/>
    </cofactor>
    <text evidence="13 14">Binds 3 Mg(2+) ions per subunit.</text>
</comment>
<feature type="domain" description="Aminoacyl-transfer RNA synthetases class-II family profile" evidence="15">
    <location>
        <begin position="188"/>
        <end position="503"/>
    </location>
</feature>
<dbReference type="InterPro" id="IPR045864">
    <property type="entry name" value="aa-tRNA-synth_II/BPL/LPL"/>
</dbReference>
<dbReference type="FunFam" id="3.30.930.10:FF:000001">
    <property type="entry name" value="Lysine--tRNA ligase"/>
    <property type="match status" value="1"/>
</dbReference>
<keyword evidence="17" id="KW-1185">Reference proteome</keyword>
<dbReference type="Gene3D" id="3.30.930.10">
    <property type="entry name" value="Bira Bifunctional Protein, Domain 2"/>
    <property type="match status" value="1"/>
</dbReference>
<dbReference type="Proteomes" id="UP000240505">
    <property type="component" value="Chromosome"/>
</dbReference>
<evidence type="ECO:0000256" key="5">
    <source>
        <dbReference type="ARBA" id="ARBA00022598"/>
    </source>
</evidence>
<keyword evidence="9 13" id="KW-0460">Magnesium</keyword>
<dbReference type="GO" id="GO:0005829">
    <property type="term" value="C:cytosol"/>
    <property type="evidence" value="ECO:0007669"/>
    <property type="project" value="UniProtKB-ARBA"/>
</dbReference>
<evidence type="ECO:0000256" key="2">
    <source>
        <dbReference type="ARBA" id="ARBA00008226"/>
    </source>
</evidence>
<keyword evidence="7 13" id="KW-0547">Nucleotide-binding</keyword>
<dbReference type="PANTHER" id="PTHR42918:SF15">
    <property type="entry name" value="LYSINE--TRNA LIGASE, CHLOROPLASTIC_MITOCHONDRIAL"/>
    <property type="match status" value="1"/>
</dbReference>
<dbReference type="InterPro" id="IPR002313">
    <property type="entry name" value="Lys-tRNA-ligase_II"/>
</dbReference>
<dbReference type="GO" id="GO:0004824">
    <property type="term" value="F:lysine-tRNA ligase activity"/>
    <property type="evidence" value="ECO:0007669"/>
    <property type="project" value="UniProtKB-UniRule"/>
</dbReference>
<organism evidence="16 17">
    <name type="scientific">Pseudoduganella armeniaca</name>
    <dbReference type="NCBI Taxonomy" id="2072590"/>
    <lineage>
        <taxon>Bacteria</taxon>
        <taxon>Pseudomonadati</taxon>
        <taxon>Pseudomonadota</taxon>
        <taxon>Betaproteobacteria</taxon>
        <taxon>Burkholderiales</taxon>
        <taxon>Oxalobacteraceae</taxon>
        <taxon>Telluria group</taxon>
        <taxon>Pseudoduganella</taxon>
    </lineage>
</organism>
<evidence type="ECO:0000256" key="3">
    <source>
        <dbReference type="ARBA" id="ARBA00011738"/>
    </source>
</evidence>
<dbReference type="NCBIfam" id="TIGR00499">
    <property type="entry name" value="lysS_bact"/>
    <property type="match status" value="1"/>
</dbReference>
<evidence type="ECO:0000256" key="12">
    <source>
        <dbReference type="ARBA" id="ARBA00048573"/>
    </source>
</evidence>
<dbReference type="Gene3D" id="2.40.50.140">
    <property type="entry name" value="Nucleic acid-binding proteins"/>
    <property type="match status" value="1"/>
</dbReference>
<gene>
    <name evidence="13 16" type="primary">lysS</name>
    <name evidence="16" type="ORF">C9I28_14290</name>
</gene>
<proteinExistence type="inferred from homology"/>
<dbReference type="NCBIfam" id="NF001756">
    <property type="entry name" value="PRK00484.1"/>
    <property type="match status" value="1"/>
</dbReference>
<keyword evidence="6 13" id="KW-0479">Metal-binding</keyword>
<dbReference type="PRINTS" id="PR00982">
    <property type="entry name" value="TRNASYNTHLYS"/>
</dbReference>
<dbReference type="Pfam" id="PF00152">
    <property type="entry name" value="tRNA-synt_2"/>
    <property type="match status" value="1"/>
</dbReference>
<comment type="similarity">
    <text evidence="2 13">Belongs to the class-II aminoacyl-tRNA synthetase family.</text>
</comment>
<evidence type="ECO:0000256" key="9">
    <source>
        <dbReference type="ARBA" id="ARBA00022842"/>
    </source>
</evidence>
<dbReference type="InterPro" id="IPR004364">
    <property type="entry name" value="Aa-tRNA-synt_II"/>
</dbReference>
<comment type="catalytic activity">
    <reaction evidence="12 13 14">
        <text>tRNA(Lys) + L-lysine + ATP = L-lysyl-tRNA(Lys) + AMP + diphosphate</text>
        <dbReference type="Rhea" id="RHEA:20792"/>
        <dbReference type="Rhea" id="RHEA-COMP:9696"/>
        <dbReference type="Rhea" id="RHEA-COMP:9697"/>
        <dbReference type="ChEBI" id="CHEBI:30616"/>
        <dbReference type="ChEBI" id="CHEBI:32551"/>
        <dbReference type="ChEBI" id="CHEBI:33019"/>
        <dbReference type="ChEBI" id="CHEBI:78442"/>
        <dbReference type="ChEBI" id="CHEBI:78529"/>
        <dbReference type="ChEBI" id="CHEBI:456215"/>
        <dbReference type="EC" id="6.1.1.6"/>
    </reaction>
</comment>
<comment type="subunit">
    <text evidence="3 13">Homodimer.</text>
</comment>
<dbReference type="CDD" id="cd04322">
    <property type="entry name" value="LysRS_N"/>
    <property type="match status" value="1"/>
</dbReference>
<sequence length="509" mass="57282">MTTEIQDQAPGQDDNKIIAERRAKLAAIRSQGVAFPNDFRPEHKAADLHAQFGDKSREELEANPVPVVLAGRMMLKREAGKKAAFATLQDSSGAKCDGRIQIYVTLDATGEAAMEAFRTYDLGDILGVVGTLFKTKTDELTVKVTELRLVTKSLRPLPDKFHGLADQETKYRQRYVDLIMNEETRRTFKARTAAIASIRRFMQDNEFMEVETPMLHTIPGGAAAKPFITHHNALDMQMFLRIAPELYLKRLVVGGFDRVFEINRNFRNEGVSIRHNPEFTMMEFYAAYTDYQWIMNFTEAVIRQAAIDAHGSAVLTYGGRELDLSKPFHRLTIVGAINKFAPHYTDEQLNDAEFIKAELKKFGVKPHAHSGLGALQLALFEETAEAQLWEPTFIIDYPEEVSPLARASDTRKGITERFELFMVGREIANGFSELNDAEDQSARFLAQVAAKEAGDDEAMYYDADYIRALEYGMPPAGGCGIGIDRLIMLLTDSPNIRDVLLFPHLRKED</sequence>
<dbReference type="GO" id="GO:0042803">
    <property type="term" value="F:protein homodimerization activity"/>
    <property type="evidence" value="ECO:0007669"/>
    <property type="project" value="UniProtKB-ARBA"/>
</dbReference>
<dbReference type="PROSITE" id="PS50862">
    <property type="entry name" value="AA_TRNA_LIGASE_II"/>
    <property type="match status" value="1"/>
</dbReference>
<accession>A0A2R4CAP2</accession>
<keyword evidence="5 13" id="KW-0436">Ligase</keyword>
<dbReference type="InterPro" id="IPR018149">
    <property type="entry name" value="Lys-tRNA-synth_II_C"/>
</dbReference>
<protein>
    <recommendedName>
        <fullName evidence="13">Lysine--tRNA ligase</fullName>
        <ecNumber evidence="13">6.1.1.6</ecNumber>
    </recommendedName>
    <alternativeName>
        <fullName evidence="13">Lysyl-tRNA synthetase</fullName>
        <shortName evidence="13">LysRS</shortName>
    </alternativeName>
</protein>
<dbReference type="InterPro" id="IPR012340">
    <property type="entry name" value="NA-bd_OB-fold"/>
</dbReference>
<evidence type="ECO:0000256" key="14">
    <source>
        <dbReference type="RuleBase" id="RU000336"/>
    </source>
</evidence>
<reference evidence="16 17" key="1">
    <citation type="submission" date="2018-03" db="EMBL/GenBank/DDBJ databases">
        <title>Massilia armeniaca sp. nov., isolated from desert soil.</title>
        <authorList>
            <person name="Huang H."/>
            <person name="Ren M."/>
        </authorList>
    </citation>
    <scope>NUCLEOTIDE SEQUENCE [LARGE SCALE GENOMIC DNA]</scope>
    <source>
        <strain evidence="16 17">ZMN-3</strain>
    </source>
</reference>